<reference evidence="4" key="1">
    <citation type="submission" date="2019-10" db="EMBL/GenBank/DDBJ databases">
        <authorList>
            <person name="Zhang R."/>
            <person name="Pan Y."/>
            <person name="Wang J."/>
            <person name="Ma R."/>
            <person name="Yu S."/>
        </authorList>
    </citation>
    <scope>NUCLEOTIDE SEQUENCE</scope>
    <source>
        <strain evidence="4">LA-IB0</strain>
        <tissue evidence="4">Leaf</tissue>
    </source>
</reference>
<feature type="compositionally biased region" description="Basic and acidic residues" evidence="2">
    <location>
        <begin position="154"/>
        <end position="164"/>
    </location>
</feature>
<name>A0AAV6XYF9_9LAMI</name>
<proteinExistence type="predicted"/>
<feature type="compositionally biased region" description="Polar residues" evidence="2">
    <location>
        <begin position="165"/>
        <end position="176"/>
    </location>
</feature>
<dbReference type="PROSITE" id="PS50089">
    <property type="entry name" value="ZF_RING_2"/>
    <property type="match status" value="1"/>
</dbReference>
<keyword evidence="5" id="KW-1185">Reference proteome</keyword>
<keyword evidence="1" id="KW-0862">Zinc</keyword>
<dbReference type="SMART" id="SM00184">
    <property type="entry name" value="RING"/>
    <property type="match status" value="1"/>
</dbReference>
<sequence length="293" mass="32011">MDTGGAVVDSHNLRDFLRIKDEDRRNNLSSAVNIGGDGGGGGQSNHSGVTLQAILSDKSVPRVEEPLPRVQSNRTLLDIIRDDQTSGYGGAHRDGGRRWRQLKEKILLRRRGGASGWTSTVTTPTSDIPINNNRRMMMTRQSSGRFNSNPNSDESTRPSGRFEHTSSLPRRSLQSEINEVRAAEEGEAEQPVRMSLMSLLAETDRQLGVEGSAYILDEGGEEEEEENGGAGDGDGGVSGGGYNNCCVCMVRHKGAAFIPCGHTFCRLCSRELWAQRGNCPLCNNYILEILDIF</sequence>
<gene>
    <name evidence="4" type="ORF">BUALT_Bualt02G0006800</name>
</gene>
<dbReference type="PANTHER" id="PTHR46629">
    <property type="entry name" value="OS01G0917900 PROTEIN"/>
    <property type="match status" value="1"/>
</dbReference>
<dbReference type="SUPFAM" id="SSF57850">
    <property type="entry name" value="RING/U-box"/>
    <property type="match status" value="1"/>
</dbReference>
<keyword evidence="1" id="KW-0479">Metal-binding</keyword>
<dbReference type="CDD" id="cd16449">
    <property type="entry name" value="RING-HC"/>
    <property type="match status" value="1"/>
</dbReference>
<evidence type="ECO:0000313" key="4">
    <source>
        <dbReference type="EMBL" id="KAG8387298.1"/>
    </source>
</evidence>
<accession>A0AAV6XYF9</accession>
<dbReference type="EMBL" id="WHWC01000002">
    <property type="protein sequence ID" value="KAG8387298.1"/>
    <property type="molecule type" value="Genomic_DNA"/>
</dbReference>
<dbReference type="InterPro" id="IPR001841">
    <property type="entry name" value="Znf_RING"/>
</dbReference>
<evidence type="ECO:0000256" key="1">
    <source>
        <dbReference type="PROSITE-ProRule" id="PRU00175"/>
    </source>
</evidence>
<feature type="region of interest" description="Disordered" evidence="2">
    <location>
        <begin position="113"/>
        <end position="176"/>
    </location>
</feature>
<feature type="compositionally biased region" description="Polar residues" evidence="2">
    <location>
        <begin position="116"/>
        <end position="153"/>
    </location>
</feature>
<evidence type="ECO:0000256" key="2">
    <source>
        <dbReference type="SAM" id="MobiDB-lite"/>
    </source>
</evidence>
<dbReference type="Gene3D" id="3.30.40.10">
    <property type="entry name" value="Zinc/RING finger domain, C3HC4 (zinc finger)"/>
    <property type="match status" value="1"/>
</dbReference>
<dbReference type="GO" id="GO:0008270">
    <property type="term" value="F:zinc ion binding"/>
    <property type="evidence" value="ECO:0007669"/>
    <property type="project" value="UniProtKB-KW"/>
</dbReference>
<dbReference type="Pfam" id="PF13920">
    <property type="entry name" value="zf-C3HC4_3"/>
    <property type="match status" value="1"/>
</dbReference>
<keyword evidence="1" id="KW-0863">Zinc-finger</keyword>
<comment type="caution">
    <text evidence="4">The sequence shown here is derived from an EMBL/GenBank/DDBJ whole genome shotgun (WGS) entry which is preliminary data.</text>
</comment>
<evidence type="ECO:0000313" key="5">
    <source>
        <dbReference type="Proteomes" id="UP000826271"/>
    </source>
</evidence>
<organism evidence="4 5">
    <name type="scientific">Buddleja alternifolia</name>
    <dbReference type="NCBI Taxonomy" id="168488"/>
    <lineage>
        <taxon>Eukaryota</taxon>
        <taxon>Viridiplantae</taxon>
        <taxon>Streptophyta</taxon>
        <taxon>Embryophyta</taxon>
        <taxon>Tracheophyta</taxon>
        <taxon>Spermatophyta</taxon>
        <taxon>Magnoliopsida</taxon>
        <taxon>eudicotyledons</taxon>
        <taxon>Gunneridae</taxon>
        <taxon>Pentapetalae</taxon>
        <taxon>asterids</taxon>
        <taxon>lamiids</taxon>
        <taxon>Lamiales</taxon>
        <taxon>Scrophulariaceae</taxon>
        <taxon>Buddlejeae</taxon>
        <taxon>Buddleja</taxon>
    </lineage>
</organism>
<dbReference type="InterPro" id="IPR013083">
    <property type="entry name" value="Znf_RING/FYVE/PHD"/>
</dbReference>
<evidence type="ECO:0000259" key="3">
    <source>
        <dbReference type="PROSITE" id="PS50089"/>
    </source>
</evidence>
<protein>
    <recommendedName>
        <fullName evidence="3">RING-type domain-containing protein</fullName>
    </recommendedName>
</protein>
<feature type="domain" description="RING-type" evidence="3">
    <location>
        <begin position="245"/>
        <end position="283"/>
    </location>
</feature>
<dbReference type="AlphaFoldDB" id="A0AAV6XYF9"/>
<dbReference type="Proteomes" id="UP000826271">
    <property type="component" value="Unassembled WGS sequence"/>
</dbReference>